<dbReference type="KEGG" id="swp:swp_1689"/>
<gene>
    <name evidence="9" type="ordered locus">swp_1689</name>
</gene>
<keyword evidence="4" id="KW-1003">Cell membrane</keyword>
<dbReference type="PANTHER" id="PTHR37819:SF1">
    <property type="entry name" value="PROTEIN PSIE"/>
    <property type="match status" value="1"/>
</dbReference>
<dbReference type="STRING" id="225849.swp_1689"/>
<dbReference type="HOGENOM" id="CLU_120472_1_0_6"/>
<accession>B8CMW0</accession>
<evidence type="ECO:0000313" key="10">
    <source>
        <dbReference type="Proteomes" id="UP000000753"/>
    </source>
</evidence>
<dbReference type="InterPro" id="IPR009315">
    <property type="entry name" value="P_starv_induced_PsiE"/>
</dbReference>
<name>B8CMW0_SHEPW</name>
<feature type="transmembrane region" description="Helical" evidence="8">
    <location>
        <begin position="136"/>
        <end position="158"/>
    </location>
</feature>
<evidence type="ECO:0000256" key="3">
    <source>
        <dbReference type="ARBA" id="ARBA00021903"/>
    </source>
</evidence>
<dbReference type="Pfam" id="PF06146">
    <property type="entry name" value="PsiE"/>
    <property type="match status" value="1"/>
</dbReference>
<dbReference type="eggNOG" id="COG3223">
    <property type="taxonomic scope" value="Bacteria"/>
</dbReference>
<keyword evidence="6 8" id="KW-1133">Transmembrane helix</keyword>
<dbReference type="InterPro" id="IPR020948">
    <property type="entry name" value="P_starv_induced_PsiE-like"/>
</dbReference>
<dbReference type="AlphaFoldDB" id="B8CMW0"/>
<comment type="similarity">
    <text evidence="2">Belongs to the PsiE family.</text>
</comment>
<keyword evidence="5 8" id="KW-0812">Transmembrane</keyword>
<evidence type="ECO:0000256" key="8">
    <source>
        <dbReference type="SAM" id="Phobius"/>
    </source>
</evidence>
<evidence type="ECO:0000256" key="5">
    <source>
        <dbReference type="ARBA" id="ARBA00022692"/>
    </source>
</evidence>
<keyword evidence="7 8" id="KW-0472">Membrane</keyword>
<feature type="transmembrane region" description="Helical" evidence="8">
    <location>
        <begin position="83"/>
        <end position="101"/>
    </location>
</feature>
<dbReference type="GO" id="GO:0016036">
    <property type="term" value="P:cellular response to phosphate starvation"/>
    <property type="evidence" value="ECO:0007669"/>
    <property type="project" value="InterPro"/>
</dbReference>
<sequence>MLISLNKTRNCERYHTPHVAFLAFAGTLYETTALGKNMDKMYRKYGISSIKAVEHLVLIIIAIATIVAIGQEIVHIFKAGEVALADLLLLFIYLEVLAMVSHYAESGKLPIRMPLYIAIVALARYLILDMKAMDDWRIAAISFSTLILASTVIVIRWGQLKLPYPRPKGDD</sequence>
<dbReference type="Proteomes" id="UP000000753">
    <property type="component" value="Chromosome"/>
</dbReference>
<organism evidence="9 10">
    <name type="scientific">Shewanella piezotolerans (strain WP3 / JCM 13877)</name>
    <dbReference type="NCBI Taxonomy" id="225849"/>
    <lineage>
        <taxon>Bacteria</taxon>
        <taxon>Pseudomonadati</taxon>
        <taxon>Pseudomonadota</taxon>
        <taxon>Gammaproteobacteria</taxon>
        <taxon>Alteromonadales</taxon>
        <taxon>Shewanellaceae</taxon>
        <taxon>Shewanella</taxon>
    </lineage>
</organism>
<comment type="subcellular location">
    <subcellularLocation>
        <location evidence="1">Cell inner membrane</location>
        <topology evidence="1">Multi-pass membrane protein</topology>
    </subcellularLocation>
</comment>
<dbReference type="PANTHER" id="PTHR37819">
    <property type="entry name" value="PROTEIN PSIE"/>
    <property type="match status" value="1"/>
</dbReference>
<protein>
    <recommendedName>
        <fullName evidence="3">Protein PsiE</fullName>
    </recommendedName>
</protein>
<keyword evidence="10" id="KW-1185">Reference proteome</keyword>
<proteinExistence type="inferred from homology"/>
<dbReference type="EMBL" id="CP000472">
    <property type="protein sequence ID" value="ACJ28462.1"/>
    <property type="molecule type" value="Genomic_DNA"/>
</dbReference>
<feature type="transmembrane region" description="Helical" evidence="8">
    <location>
        <begin position="56"/>
        <end position="77"/>
    </location>
</feature>
<reference evidence="9 10" key="1">
    <citation type="journal article" date="2008" name="PLoS ONE">
        <title>Environmental adaptation: genomic analysis of the piezotolerant and psychrotolerant deep-sea iron reducing bacterium Shewanella piezotolerans WP3.</title>
        <authorList>
            <person name="Wang F."/>
            <person name="Wang J."/>
            <person name="Jian H."/>
            <person name="Zhang B."/>
            <person name="Li S."/>
            <person name="Wang F."/>
            <person name="Zeng X."/>
            <person name="Gao L."/>
            <person name="Bartlett D.H."/>
            <person name="Yu J."/>
            <person name="Hu S."/>
            <person name="Xiao X."/>
        </authorList>
    </citation>
    <scope>NUCLEOTIDE SEQUENCE [LARGE SCALE GENOMIC DNA]</scope>
    <source>
        <strain evidence="10">WP3 / JCM 13877</strain>
    </source>
</reference>
<evidence type="ECO:0000256" key="1">
    <source>
        <dbReference type="ARBA" id="ARBA00004429"/>
    </source>
</evidence>
<evidence type="ECO:0000256" key="7">
    <source>
        <dbReference type="ARBA" id="ARBA00023136"/>
    </source>
</evidence>
<evidence type="ECO:0000313" key="9">
    <source>
        <dbReference type="EMBL" id="ACJ28462.1"/>
    </source>
</evidence>
<dbReference type="GO" id="GO:0005886">
    <property type="term" value="C:plasma membrane"/>
    <property type="evidence" value="ECO:0007669"/>
    <property type="project" value="UniProtKB-SubCell"/>
</dbReference>
<evidence type="ECO:0000256" key="4">
    <source>
        <dbReference type="ARBA" id="ARBA00022475"/>
    </source>
</evidence>
<evidence type="ECO:0000256" key="6">
    <source>
        <dbReference type="ARBA" id="ARBA00022989"/>
    </source>
</evidence>
<evidence type="ECO:0000256" key="2">
    <source>
        <dbReference type="ARBA" id="ARBA00005632"/>
    </source>
</evidence>
<feature type="transmembrane region" description="Helical" evidence="8">
    <location>
        <begin position="113"/>
        <end position="130"/>
    </location>
</feature>